<feature type="domain" description="GlxA-like beta barrel" evidence="2">
    <location>
        <begin position="195"/>
        <end position="289"/>
    </location>
</feature>
<evidence type="ECO:0000259" key="2">
    <source>
        <dbReference type="Pfam" id="PF21110"/>
    </source>
</evidence>
<dbReference type="Proteomes" id="UP000230007">
    <property type="component" value="Unassembled WGS sequence"/>
</dbReference>
<reference evidence="3 4" key="1">
    <citation type="submission" date="2017-09" db="EMBL/GenBank/DDBJ databases">
        <title>Depth-based differentiation of microbial function through sediment-hosted aquifers and enrichment of novel symbionts in the deep terrestrial subsurface.</title>
        <authorList>
            <person name="Probst A.J."/>
            <person name="Ladd B."/>
            <person name="Jarett J.K."/>
            <person name="Geller-Mcgrath D.E."/>
            <person name="Sieber C.M."/>
            <person name="Emerson J.B."/>
            <person name="Anantharaman K."/>
            <person name="Thomas B.C."/>
            <person name="Malmstrom R."/>
            <person name="Stieglmeier M."/>
            <person name="Klingl A."/>
            <person name="Woyke T."/>
            <person name="Ryan C.M."/>
            <person name="Banfield J.F."/>
        </authorList>
    </citation>
    <scope>NUCLEOTIDE SEQUENCE [LARGE SCALE GENOMIC DNA]</scope>
    <source>
        <strain evidence="3">CG23_combo_of_CG06-09_8_20_14_all_42_19</strain>
    </source>
</reference>
<accession>A0A2H0AP18</accession>
<keyword evidence="1" id="KW-0472">Membrane</keyword>
<evidence type="ECO:0000256" key="1">
    <source>
        <dbReference type="SAM" id="Phobius"/>
    </source>
</evidence>
<sequence>MVSSRNNFKLLKREAESADKILSIESVDDDVLELADSFDIKAINPFFSKKKSVMDIVVKDSKLLQESDVVKKPPARKSTILEAKKEKSELWTGGPVITEEVNRPFYLRGVVKLLIIVGLATILGWVAVYILPRATIELTLEKINWDFSGSMIVSSSRETPSFTDNAVELPGVIFNEGKNLTKSYGASGSEYVERKARGKITVYNEYSSEPQVLVQNTRFATPDGKIYRTDAKVTVPGAKIVDGKIVSSNTEVAISADKVGEEYNVGSIPKFRIPGFQGSPKYEVFYGISTSPMTGGFVGEVKVPTEDDIVKAKEDLRSSLEGALKTIIFLGIPTDMKVLDKAYEFSVTKEEINKEVDASGNF</sequence>
<name>A0A2H0AP18_9BACT</name>
<proteinExistence type="predicted"/>
<feature type="transmembrane region" description="Helical" evidence="1">
    <location>
        <begin position="113"/>
        <end position="131"/>
    </location>
</feature>
<dbReference type="InterPro" id="IPR049305">
    <property type="entry name" value="GlxA-like_b-barrel"/>
</dbReference>
<organism evidence="3 4">
    <name type="scientific">Candidatus Colwellbacteria bacterium CG23_combo_of_CG06-09_8_20_14_all_42_19</name>
    <dbReference type="NCBI Taxonomy" id="1974541"/>
    <lineage>
        <taxon>Bacteria</taxon>
        <taxon>Candidatus Colwelliibacteriota</taxon>
    </lineage>
</organism>
<comment type="caution">
    <text evidence="3">The sequence shown here is derived from an EMBL/GenBank/DDBJ whole genome shotgun (WGS) entry which is preliminary data.</text>
</comment>
<dbReference type="Pfam" id="PF21110">
    <property type="entry name" value="GlxA"/>
    <property type="match status" value="1"/>
</dbReference>
<protein>
    <recommendedName>
        <fullName evidence="2">GlxA-like beta barrel domain-containing protein</fullName>
    </recommendedName>
</protein>
<keyword evidence="1" id="KW-0812">Transmembrane</keyword>
<evidence type="ECO:0000313" key="3">
    <source>
        <dbReference type="EMBL" id="PIP46368.1"/>
    </source>
</evidence>
<gene>
    <name evidence="3" type="ORF">COX15_00880</name>
</gene>
<feature type="non-terminal residue" evidence="3">
    <location>
        <position position="362"/>
    </location>
</feature>
<evidence type="ECO:0000313" key="4">
    <source>
        <dbReference type="Proteomes" id="UP000230007"/>
    </source>
</evidence>
<keyword evidence="1" id="KW-1133">Transmembrane helix</keyword>
<dbReference type="EMBL" id="PCSK01000017">
    <property type="protein sequence ID" value="PIP46368.1"/>
    <property type="molecule type" value="Genomic_DNA"/>
</dbReference>
<dbReference type="AlphaFoldDB" id="A0A2H0AP18"/>